<dbReference type="KEGG" id="chm:B842_05360"/>
<dbReference type="EMBL" id="CP005286">
    <property type="protein sequence ID" value="AJE32923.1"/>
    <property type="molecule type" value="Genomic_DNA"/>
</dbReference>
<evidence type="ECO:0000313" key="6">
    <source>
        <dbReference type="Proteomes" id="UP000031524"/>
    </source>
</evidence>
<comment type="similarity">
    <text evidence="1">Belongs to the bacterial solute-binding protein ModA family.</text>
</comment>
<dbReference type="GO" id="GO:0030973">
    <property type="term" value="F:molybdate ion binding"/>
    <property type="evidence" value="ECO:0007669"/>
    <property type="project" value="TreeGrafter"/>
</dbReference>
<dbReference type="Pfam" id="PF13531">
    <property type="entry name" value="SBP_bac_11"/>
    <property type="match status" value="1"/>
</dbReference>
<dbReference type="SUPFAM" id="SSF53850">
    <property type="entry name" value="Periplasmic binding protein-like II"/>
    <property type="match status" value="1"/>
</dbReference>
<accession>A0A0B5D9S7</accession>
<dbReference type="InterPro" id="IPR005950">
    <property type="entry name" value="ModA"/>
</dbReference>
<proteinExistence type="inferred from homology"/>
<dbReference type="PANTHER" id="PTHR30632:SF0">
    <property type="entry name" value="SULFATE-BINDING PROTEIN"/>
    <property type="match status" value="1"/>
</dbReference>
<feature type="chain" id="PRO_5002099722" evidence="4">
    <location>
        <begin position="27"/>
        <end position="244"/>
    </location>
</feature>
<keyword evidence="6" id="KW-1185">Reference proteome</keyword>
<evidence type="ECO:0000256" key="4">
    <source>
        <dbReference type="SAM" id="SignalP"/>
    </source>
</evidence>
<dbReference type="PROSITE" id="PS51257">
    <property type="entry name" value="PROKAR_LIPOPROTEIN"/>
    <property type="match status" value="1"/>
</dbReference>
<evidence type="ECO:0000256" key="1">
    <source>
        <dbReference type="ARBA" id="ARBA00009175"/>
    </source>
</evidence>
<keyword evidence="3 4" id="KW-0732">Signal</keyword>
<evidence type="ECO:0000256" key="2">
    <source>
        <dbReference type="ARBA" id="ARBA00022723"/>
    </source>
</evidence>
<dbReference type="GO" id="GO:0015689">
    <property type="term" value="P:molybdate ion transport"/>
    <property type="evidence" value="ECO:0007669"/>
    <property type="project" value="InterPro"/>
</dbReference>
<dbReference type="NCBIfam" id="TIGR01256">
    <property type="entry name" value="modA"/>
    <property type="match status" value="1"/>
</dbReference>
<feature type="signal peptide" evidence="4">
    <location>
        <begin position="1"/>
        <end position="26"/>
    </location>
</feature>
<keyword evidence="2" id="KW-0479">Metal-binding</keyword>
<reference evidence="5 6" key="1">
    <citation type="submission" date="2013-04" db="EMBL/GenBank/DDBJ databases">
        <title>Complete genome sequence of Corynebacterium humireducens DSM 45392(T), isolated from a wastewater-fed microbial fuel cell.</title>
        <authorList>
            <person name="Ruckert C."/>
            <person name="Albersmeier A."/>
            <person name="Kalinowski J."/>
        </authorList>
    </citation>
    <scope>NUCLEOTIDE SEQUENCE [LARGE SCALE GENOMIC DNA]</scope>
    <source>
        <strain evidence="6">MFC-5</strain>
    </source>
</reference>
<dbReference type="GO" id="GO:0046872">
    <property type="term" value="F:metal ion binding"/>
    <property type="evidence" value="ECO:0007669"/>
    <property type="project" value="UniProtKB-KW"/>
</dbReference>
<sequence length="244" mass="25119">MPRPRLLVPLTAVLLAAGCTPTPTEAENPALLVLGASSTRVINEELAALSGADLEFLNAGTTTLVEQLADGAPGDVLITADEASMEQAVALGVARAPRVVAINSMVMVVPAGNPAGITSVEDLPGTTLVLCDERVPCGASARRISDAQDLALTPAFREYSVSDVLARVVSGQADAGWVYRTDALDAGAAVEVIDIPGAEEHPNTLLAAVTTTAVDKQAATDLVTLLHSPAMARVWEEHGFLPAP</sequence>
<dbReference type="RefSeq" id="WP_040085598.1">
    <property type="nucleotide sequence ID" value="NZ_BCSU01000002.1"/>
</dbReference>
<organism evidence="5 6">
    <name type="scientific">Corynebacterium humireducens NBRC 106098 = DSM 45392</name>
    <dbReference type="NCBI Taxonomy" id="1223515"/>
    <lineage>
        <taxon>Bacteria</taxon>
        <taxon>Bacillati</taxon>
        <taxon>Actinomycetota</taxon>
        <taxon>Actinomycetes</taxon>
        <taxon>Mycobacteriales</taxon>
        <taxon>Corynebacteriaceae</taxon>
        <taxon>Corynebacterium</taxon>
    </lineage>
</organism>
<dbReference type="Gene3D" id="3.40.190.10">
    <property type="entry name" value="Periplasmic binding protein-like II"/>
    <property type="match status" value="2"/>
</dbReference>
<name>A0A0B5D9S7_9CORY</name>
<protein>
    <submittedName>
        <fullName evidence="5">Putative molybdate transport system solute-binding protein</fullName>
    </submittedName>
</protein>
<dbReference type="InterPro" id="IPR050682">
    <property type="entry name" value="ModA/WtpA"/>
</dbReference>
<evidence type="ECO:0000256" key="3">
    <source>
        <dbReference type="ARBA" id="ARBA00022729"/>
    </source>
</evidence>
<dbReference type="HOGENOM" id="CLU_065520_0_1_11"/>
<evidence type="ECO:0000313" key="5">
    <source>
        <dbReference type="EMBL" id="AJE32923.1"/>
    </source>
</evidence>
<dbReference type="Proteomes" id="UP000031524">
    <property type="component" value="Chromosome"/>
</dbReference>
<gene>
    <name evidence="5" type="ORF">B842_05360</name>
</gene>
<dbReference type="PANTHER" id="PTHR30632">
    <property type="entry name" value="MOLYBDATE-BINDING PERIPLASMIC PROTEIN"/>
    <property type="match status" value="1"/>
</dbReference>
<dbReference type="AlphaFoldDB" id="A0A0B5D9S7"/>
<dbReference type="STRING" id="1223515.B842_05360"/>